<organism evidence="4 5">
    <name type="scientific">Phytophthora sojae (strain P6497)</name>
    <name type="common">Soybean stem and root rot agent</name>
    <name type="synonym">Phytophthora megasperma f. sp. glycines</name>
    <dbReference type="NCBI Taxonomy" id="1094619"/>
    <lineage>
        <taxon>Eukaryota</taxon>
        <taxon>Sar</taxon>
        <taxon>Stramenopiles</taxon>
        <taxon>Oomycota</taxon>
        <taxon>Peronosporomycetes</taxon>
        <taxon>Peronosporales</taxon>
        <taxon>Peronosporaceae</taxon>
        <taxon>Phytophthora</taxon>
    </lineage>
</organism>
<dbReference type="GO" id="GO:0046872">
    <property type="term" value="F:metal ion binding"/>
    <property type="evidence" value="ECO:0007669"/>
    <property type="project" value="UniProtKB-KW"/>
</dbReference>
<evidence type="ECO:0000256" key="1">
    <source>
        <dbReference type="ARBA" id="ARBA00001968"/>
    </source>
</evidence>
<keyword evidence="5" id="KW-1185">Reference proteome</keyword>
<evidence type="ECO:0000256" key="2">
    <source>
        <dbReference type="ARBA" id="ARBA00022723"/>
    </source>
</evidence>
<dbReference type="KEGG" id="psoj:PHYSODRAFT_490505"/>
<comment type="cofactor">
    <cofactor evidence="1">
        <name>a divalent metal cation</name>
        <dbReference type="ChEBI" id="CHEBI:60240"/>
    </cofactor>
</comment>
<name>G4ZB82_PHYSP</name>
<dbReference type="InParanoid" id="G4ZB82"/>
<dbReference type="AlphaFoldDB" id="G4ZB82"/>
<protein>
    <recommendedName>
        <fullName evidence="3">DDE Tnp4 domain-containing protein</fullName>
    </recommendedName>
</protein>
<dbReference type="GeneID" id="20656574"/>
<evidence type="ECO:0000313" key="4">
    <source>
        <dbReference type="EMBL" id="EGZ22048.1"/>
    </source>
</evidence>
<gene>
    <name evidence="4" type="ORF">PHYSODRAFT_490505</name>
</gene>
<reference evidence="4 5" key="1">
    <citation type="journal article" date="2006" name="Science">
        <title>Phytophthora genome sequences uncover evolutionary origins and mechanisms of pathogenesis.</title>
        <authorList>
            <person name="Tyler B.M."/>
            <person name="Tripathy S."/>
            <person name="Zhang X."/>
            <person name="Dehal P."/>
            <person name="Jiang R.H."/>
            <person name="Aerts A."/>
            <person name="Arredondo F.D."/>
            <person name="Baxter L."/>
            <person name="Bensasson D."/>
            <person name="Beynon J.L."/>
            <person name="Chapman J."/>
            <person name="Damasceno C.M."/>
            <person name="Dorrance A.E."/>
            <person name="Dou D."/>
            <person name="Dickerman A.W."/>
            <person name="Dubchak I.L."/>
            <person name="Garbelotto M."/>
            <person name="Gijzen M."/>
            <person name="Gordon S.G."/>
            <person name="Govers F."/>
            <person name="Grunwald N.J."/>
            <person name="Huang W."/>
            <person name="Ivors K.L."/>
            <person name="Jones R.W."/>
            <person name="Kamoun S."/>
            <person name="Krampis K."/>
            <person name="Lamour K.H."/>
            <person name="Lee M.K."/>
            <person name="McDonald W.H."/>
            <person name="Medina M."/>
            <person name="Meijer H.J."/>
            <person name="Nordberg E.K."/>
            <person name="Maclean D.J."/>
            <person name="Ospina-Giraldo M.D."/>
            <person name="Morris P.F."/>
            <person name="Phuntumart V."/>
            <person name="Putnam N.H."/>
            <person name="Rash S."/>
            <person name="Rose J.K."/>
            <person name="Sakihama Y."/>
            <person name="Salamov A.A."/>
            <person name="Savidor A."/>
            <person name="Scheuring C.F."/>
            <person name="Smith B.M."/>
            <person name="Sobral B.W."/>
            <person name="Terry A."/>
            <person name="Torto-Alalibo T.A."/>
            <person name="Win J."/>
            <person name="Xu Z."/>
            <person name="Zhang H."/>
            <person name="Grigoriev I.V."/>
            <person name="Rokhsar D.S."/>
            <person name="Boore J.L."/>
        </authorList>
    </citation>
    <scope>NUCLEOTIDE SEQUENCE [LARGE SCALE GENOMIC DNA]</scope>
    <source>
        <strain evidence="4 5">P6497</strain>
    </source>
</reference>
<dbReference type="Proteomes" id="UP000002640">
    <property type="component" value="Unassembled WGS sequence"/>
</dbReference>
<dbReference type="SMR" id="G4ZB82"/>
<dbReference type="STRING" id="1094619.G4ZB82"/>
<dbReference type="Pfam" id="PF13359">
    <property type="entry name" value="DDE_Tnp_4"/>
    <property type="match status" value="1"/>
</dbReference>
<accession>G4ZB82</accession>
<sequence>LLTPYPEADAVTDRRKRVYNGVHSRTRIVVECAFGRLKNRFRILLSKLQQKTSRGVCRVIVASVVLHNLLILVQDSQRIDGRDPLLVDAPRIVHEDATDPELPISHAQGVAKRNGIADILIGKF</sequence>
<evidence type="ECO:0000259" key="3">
    <source>
        <dbReference type="Pfam" id="PF13359"/>
    </source>
</evidence>
<evidence type="ECO:0000313" key="5">
    <source>
        <dbReference type="Proteomes" id="UP000002640"/>
    </source>
</evidence>
<proteinExistence type="predicted"/>
<dbReference type="RefSeq" id="XP_009524765.1">
    <property type="nucleotide sequence ID" value="XM_009526470.1"/>
</dbReference>
<dbReference type="InterPro" id="IPR027806">
    <property type="entry name" value="HARBI1_dom"/>
</dbReference>
<keyword evidence="2" id="KW-0479">Metal-binding</keyword>
<feature type="domain" description="DDE Tnp4" evidence="3">
    <location>
        <begin position="10"/>
        <end position="68"/>
    </location>
</feature>
<feature type="non-terminal residue" evidence="4">
    <location>
        <position position="1"/>
    </location>
</feature>
<dbReference type="EMBL" id="JH159153">
    <property type="protein sequence ID" value="EGZ22048.1"/>
    <property type="molecule type" value="Genomic_DNA"/>
</dbReference>